<dbReference type="PANTHER" id="PTHR12363">
    <property type="entry name" value="TRANSPORTIN 3 AND IMPORTIN 13"/>
    <property type="match status" value="1"/>
</dbReference>
<keyword evidence="8" id="KW-1185">Reference proteome</keyword>
<dbReference type="EMBL" id="JACBAD010002062">
    <property type="protein sequence ID" value="KAF7118688.1"/>
    <property type="molecule type" value="Genomic_DNA"/>
</dbReference>
<reference evidence="6" key="1">
    <citation type="submission" date="2020-06" db="EMBL/GenBank/DDBJ databases">
        <title>Draft genome sequences of strains closely related to Aspergillus parafelis and Aspergillus hiratsukae.</title>
        <authorList>
            <person name="Dos Santos R.A.C."/>
            <person name="Rivero-Menendez O."/>
            <person name="Steenwyk J.L."/>
            <person name="Mead M.E."/>
            <person name="Goldman G.H."/>
            <person name="Alastruey-Izquierdo A."/>
            <person name="Rokas A."/>
        </authorList>
    </citation>
    <scope>NUCLEOTIDE SEQUENCE</scope>
    <source>
        <strain evidence="6">CNM-CM5793</strain>
        <strain evidence="7">CNM-CM6106</strain>
    </source>
</reference>
<dbReference type="SUPFAM" id="SSF48371">
    <property type="entry name" value="ARM repeat"/>
    <property type="match status" value="1"/>
</dbReference>
<dbReference type="Pfam" id="PF24140">
    <property type="entry name" value="TPR_TNPO3_IPO13_3rd"/>
    <property type="match status" value="1"/>
</dbReference>
<name>A0A8H6P7D4_9EURO</name>
<evidence type="ECO:0000256" key="5">
    <source>
        <dbReference type="ARBA" id="ARBA00023242"/>
    </source>
</evidence>
<dbReference type="AlphaFoldDB" id="A0A8H6P7D4"/>
<evidence type="ECO:0000313" key="8">
    <source>
        <dbReference type="Proteomes" id="UP000630445"/>
    </source>
</evidence>
<dbReference type="InterPro" id="IPR051345">
    <property type="entry name" value="Importin_beta-like_NTR"/>
</dbReference>
<comment type="similarity">
    <text evidence="2">Belongs to the importin beta family.</text>
</comment>
<accession>A0A8H6P7D4</accession>
<keyword evidence="5" id="KW-0539">Nucleus</keyword>
<comment type="caution">
    <text evidence="6">The sequence shown here is derived from an EMBL/GenBank/DDBJ whole genome shotgun (WGS) entry which is preliminary data.</text>
</comment>
<dbReference type="OrthoDB" id="2016913at2759"/>
<dbReference type="Proteomes" id="UP000630445">
    <property type="component" value="Unassembled WGS sequence"/>
</dbReference>
<evidence type="ECO:0000256" key="1">
    <source>
        <dbReference type="ARBA" id="ARBA00004123"/>
    </source>
</evidence>
<dbReference type="GO" id="GO:0006606">
    <property type="term" value="P:protein import into nucleus"/>
    <property type="evidence" value="ECO:0007669"/>
    <property type="project" value="TreeGrafter"/>
</dbReference>
<organism evidence="6 8">
    <name type="scientific">Aspergillus hiratsukae</name>
    <dbReference type="NCBI Taxonomy" id="1194566"/>
    <lineage>
        <taxon>Eukaryota</taxon>
        <taxon>Fungi</taxon>
        <taxon>Dikarya</taxon>
        <taxon>Ascomycota</taxon>
        <taxon>Pezizomycotina</taxon>
        <taxon>Eurotiomycetes</taxon>
        <taxon>Eurotiomycetidae</taxon>
        <taxon>Eurotiales</taxon>
        <taxon>Aspergillaceae</taxon>
        <taxon>Aspergillus</taxon>
        <taxon>Aspergillus subgen. Fumigati</taxon>
    </lineage>
</organism>
<comment type="subcellular location">
    <subcellularLocation>
        <location evidence="1">Nucleus</location>
    </subcellularLocation>
</comment>
<dbReference type="PANTHER" id="PTHR12363:SF33">
    <property type="entry name" value="IMPORTIN-13"/>
    <property type="match status" value="1"/>
</dbReference>
<dbReference type="GO" id="GO:0005737">
    <property type="term" value="C:cytoplasm"/>
    <property type="evidence" value="ECO:0007669"/>
    <property type="project" value="TreeGrafter"/>
</dbReference>
<sequence>MSADIQGPAPDVQHILNEARELVSQLYSPANARNPAQIKFIQERLQSLQKGPEAWLIANDLLSASSTDMRFFGALTFTVKINLDWKRLNQHDVEELLGRLIGHYAVLVNSGEGPLVIRKLATALATIFLKPGAPWIRAIWNVAASLAGSKYVPEDQARSFDLLNSILPAMSEPQIVALLYFCNVLAEDMNKWSPEFRNDADIQRAAENIRDAFVVVEFVLRHFLMQESTQNSYDPAPGIEALNAYSSWMSVQGGGLFRETLSASELTSATNNVVQCLKVPGLSKTAAQVVVEMMDWRDNIFGQDHLNAILAFIISDLGTAHITSLLDGDFETENMTFLELLLAFATLKQREILAQPLSPQYNQMLTLLHALLKAPGYAAVDDLASPLAIEWWTEVADDLQEIIGDADDQSKFESAKQNLARAALDCFEKLKYPTPEELQEWRDDDRSEFSSFRRDACDFILAIYPILGVDLVRVFQERSRTSLAHRDWRTFEASIFCIAQLSEAVDENQHADDCLNAIFFSDEFAHLCRGEGISIPDKARQTLVDMLGRYQSYFERTHALLPLVLTFLFASLDVASCAPIASKSISHLCRSCRNALTTQLPAFLDQFDQFRHKSTATVMTMEKVLEGIAAIIQALPTDEDRAQFLERILSYLHQQAMVAREEAVRDVSDAAYSRSLLVLRCIASIGKGLRTENEIVLESSDSGNGDSHSLSFWNSGQGANCQNLIIQSMQLLMTEVPRDASTVEAASDILKAGFTEKAGPYVFPPMVTVSFVKSIPLGSAGTDMVMGTASAFLASHSAHPERIREETVALIVHVYESICRMQEIPDLYDPEAANSGIDFLTRLLPKYHSVLFALTSAPPSAGQSSTSRPVLQTILDFNLQSLQGSEPLPLRSASQFWVNVLSLPTDASETDPVQIAINEYLPSLCRVLILQIAGRCARSDIEHLCDVLRKVIFRHQGQARLHLSRALSSVDIDISHEGHGHVSPQEKERLVSSLIAARGIRAHTNQLARGFWIKCRGAGFDYIG</sequence>
<keyword evidence="3" id="KW-0813">Transport</keyword>
<evidence type="ECO:0000313" key="6">
    <source>
        <dbReference type="EMBL" id="KAF7118688.1"/>
    </source>
</evidence>
<keyword evidence="4" id="KW-0653">Protein transport</keyword>
<dbReference type="Proteomes" id="UP000662466">
    <property type="component" value="Unassembled WGS sequence"/>
</dbReference>
<evidence type="ECO:0000256" key="2">
    <source>
        <dbReference type="ARBA" id="ARBA00007991"/>
    </source>
</evidence>
<gene>
    <name evidence="6" type="ORF">CNMCM5793_008227</name>
    <name evidence="7" type="ORF">CNMCM6106_008323</name>
</gene>
<dbReference type="GO" id="GO:0005634">
    <property type="term" value="C:nucleus"/>
    <property type="evidence" value="ECO:0007669"/>
    <property type="project" value="UniProtKB-SubCell"/>
</dbReference>
<dbReference type="Gene3D" id="1.25.10.10">
    <property type="entry name" value="Leucine-rich Repeat Variant"/>
    <property type="match status" value="1"/>
</dbReference>
<dbReference type="InterPro" id="IPR057942">
    <property type="entry name" value="TPR_TNPO3_IPO13_3rd"/>
</dbReference>
<dbReference type="EMBL" id="JACBAF010002254">
    <property type="protein sequence ID" value="KAF7160994.1"/>
    <property type="molecule type" value="Genomic_DNA"/>
</dbReference>
<evidence type="ECO:0000313" key="7">
    <source>
        <dbReference type="EMBL" id="KAF7160994.1"/>
    </source>
</evidence>
<protein>
    <recommendedName>
        <fullName evidence="9">Importin 13</fullName>
    </recommendedName>
</protein>
<evidence type="ECO:0008006" key="9">
    <source>
        <dbReference type="Google" id="ProtNLM"/>
    </source>
</evidence>
<dbReference type="InterPro" id="IPR016024">
    <property type="entry name" value="ARM-type_fold"/>
</dbReference>
<evidence type="ECO:0000256" key="4">
    <source>
        <dbReference type="ARBA" id="ARBA00022927"/>
    </source>
</evidence>
<proteinExistence type="inferred from homology"/>
<evidence type="ECO:0000256" key="3">
    <source>
        <dbReference type="ARBA" id="ARBA00022448"/>
    </source>
</evidence>
<dbReference type="InterPro" id="IPR011989">
    <property type="entry name" value="ARM-like"/>
</dbReference>
<dbReference type="FunFam" id="1.25.10.10:FF:000560">
    <property type="entry name" value="Importin 13, putative"/>
    <property type="match status" value="1"/>
</dbReference>